<dbReference type="EMBL" id="CP042906">
    <property type="protein sequence ID" value="QEX18920.1"/>
    <property type="molecule type" value="Genomic_DNA"/>
</dbReference>
<name>A0A5J6MS91_9PROT</name>
<organism evidence="1 2">
    <name type="scientific">Hypericibacter terrae</name>
    <dbReference type="NCBI Taxonomy" id="2602015"/>
    <lineage>
        <taxon>Bacteria</taxon>
        <taxon>Pseudomonadati</taxon>
        <taxon>Pseudomonadota</taxon>
        <taxon>Alphaproteobacteria</taxon>
        <taxon>Rhodospirillales</taxon>
        <taxon>Dongiaceae</taxon>
        <taxon>Hypericibacter</taxon>
    </lineage>
</organism>
<dbReference type="AlphaFoldDB" id="A0A5J6MS91"/>
<dbReference type="OrthoDB" id="7308050at2"/>
<gene>
    <name evidence="1" type="ORF">FRZ44_42310</name>
</gene>
<proteinExistence type="predicted"/>
<evidence type="ECO:0000313" key="1">
    <source>
        <dbReference type="EMBL" id="QEX18920.1"/>
    </source>
</evidence>
<keyword evidence="2" id="KW-1185">Reference proteome</keyword>
<accession>A0A5J6MS91</accession>
<evidence type="ECO:0000313" key="2">
    <source>
        <dbReference type="Proteomes" id="UP000326202"/>
    </source>
</evidence>
<dbReference type="Proteomes" id="UP000326202">
    <property type="component" value="Chromosome"/>
</dbReference>
<sequence length="63" mass="6893">MSEWSTEPSLDELLEDPATKLVMSGDHVKESALRCLLARMSWVVGQRRHGATAGPAPAPCSEW</sequence>
<protein>
    <submittedName>
        <fullName evidence="1">Uncharacterized protein</fullName>
    </submittedName>
</protein>
<dbReference type="RefSeq" id="WP_151179029.1">
    <property type="nucleotide sequence ID" value="NZ_CP042906.1"/>
</dbReference>
<dbReference type="KEGG" id="htq:FRZ44_42310"/>
<reference evidence="1 2" key="1">
    <citation type="submission" date="2019-08" db="EMBL/GenBank/DDBJ databases">
        <title>Hyperibacter terrae gen. nov., sp. nov. and Hyperibacter viscosus sp. nov., two new members in the family Rhodospirillaceae isolated from the rhizosphere of Hypericum perforatum.</title>
        <authorList>
            <person name="Noviana Z."/>
        </authorList>
    </citation>
    <scope>NUCLEOTIDE SEQUENCE [LARGE SCALE GENOMIC DNA]</scope>
    <source>
        <strain evidence="1 2">R5913</strain>
    </source>
</reference>